<sequence>MLRKAALALGFAILLGGCAASGGSHSVARIDASSEAAAEASYKAMMRQLSEPKKRQLGLAVVMLNMVGVNSVYEVINNPELKAPSVGRIKDRVAGMSADEIIALAAKTSTVRIEAVETTRQ</sequence>
<evidence type="ECO:0000256" key="1">
    <source>
        <dbReference type="SAM" id="SignalP"/>
    </source>
</evidence>
<evidence type="ECO:0000313" key="3">
    <source>
        <dbReference type="Proteomes" id="UP001251524"/>
    </source>
</evidence>
<comment type="caution">
    <text evidence="2">The sequence shown here is derived from an EMBL/GenBank/DDBJ whole genome shotgun (WGS) entry which is preliminary data.</text>
</comment>
<dbReference type="PROSITE" id="PS51257">
    <property type="entry name" value="PROKAR_LIPOPROTEIN"/>
    <property type="match status" value="1"/>
</dbReference>
<feature type="chain" id="PRO_5047100707" evidence="1">
    <location>
        <begin position="20"/>
        <end position="121"/>
    </location>
</feature>
<feature type="signal peptide" evidence="1">
    <location>
        <begin position="1"/>
        <end position="19"/>
    </location>
</feature>
<dbReference type="RefSeq" id="WP_310059302.1">
    <property type="nucleotide sequence ID" value="NZ_JAVDVY010000001.1"/>
</dbReference>
<proteinExistence type="predicted"/>
<keyword evidence="1" id="KW-0732">Signal</keyword>
<name>A0ABU1W8I6_9GAMM</name>
<keyword evidence="3" id="KW-1185">Reference proteome</keyword>
<dbReference type="Proteomes" id="UP001251524">
    <property type="component" value="Unassembled WGS sequence"/>
</dbReference>
<accession>A0ABU1W8I6</accession>
<reference evidence="2 3" key="1">
    <citation type="submission" date="2023-07" db="EMBL/GenBank/DDBJ databases">
        <title>Sorghum-associated microbial communities from plants grown in Nebraska, USA.</title>
        <authorList>
            <person name="Schachtman D."/>
        </authorList>
    </citation>
    <scope>NUCLEOTIDE SEQUENCE [LARGE SCALE GENOMIC DNA]</scope>
    <source>
        <strain evidence="2 3">BE198</strain>
    </source>
</reference>
<dbReference type="EMBL" id="JAVDVY010000001">
    <property type="protein sequence ID" value="MDR7133908.1"/>
    <property type="molecule type" value="Genomic_DNA"/>
</dbReference>
<dbReference type="Pfam" id="PF20404">
    <property type="entry name" value="DUF6694"/>
    <property type="match status" value="1"/>
</dbReference>
<gene>
    <name evidence="2" type="ORF">J2X06_001092</name>
</gene>
<protein>
    <submittedName>
        <fullName evidence="2">Uncharacterized protein</fullName>
    </submittedName>
</protein>
<dbReference type="InterPro" id="IPR046516">
    <property type="entry name" value="DUF6694"/>
</dbReference>
<organism evidence="2 3">
    <name type="scientific">Lysobacter niastensis</name>
    <dbReference type="NCBI Taxonomy" id="380629"/>
    <lineage>
        <taxon>Bacteria</taxon>
        <taxon>Pseudomonadati</taxon>
        <taxon>Pseudomonadota</taxon>
        <taxon>Gammaproteobacteria</taxon>
        <taxon>Lysobacterales</taxon>
        <taxon>Lysobacteraceae</taxon>
        <taxon>Lysobacter</taxon>
    </lineage>
</organism>
<evidence type="ECO:0000313" key="2">
    <source>
        <dbReference type="EMBL" id="MDR7133908.1"/>
    </source>
</evidence>